<keyword evidence="5 6" id="KW-0472">Membrane</keyword>
<dbReference type="PANTHER" id="PTHR43124">
    <property type="entry name" value="PURINE EFFLUX PUMP PBUE"/>
    <property type="match status" value="1"/>
</dbReference>
<dbReference type="Proteomes" id="UP000193307">
    <property type="component" value="Unassembled WGS sequence"/>
</dbReference>
<feature type="transmembrane region" description="Helical" evidence="6">
    <location>
        <begin position="336"/>
        <end position="357"/>
    </location>
</feature>
<evidence type="ECO:0000256" key="3">
    <source>
        <dbReference type="ARBA" id="ARBA00022692"/>
    </source>
</evidence>
<accession>A0A1Y5S2G8</accession>
<dbReference type="RefSeq" id="WP_085848079.1">
    <property type="nucleotide sequence ID" value="NZ_FNZV01000008.1"/>
</dbReference>
<dbReference type="GO" id="GO:0005886">
    <property type="term" value="C:plasma membrane"/>
    <property type="evidence" value="ECO:0007669"/>
    <property type="project" value="UniProtKB-SubCell"/>
</dbReference>
<comment type="subcellular location">
    <subcellularLocation>
        <location evidence="1">Cell membrane</location>
        <topology evidence="1">Multi-pass membrane protein</topology>
    </subcellularLocation>
</comment>
<feature type="transmembrane region" description="Helical" evidence="6">
    <location>
        <begin position="71"/>
        <end position="89"/>
    </location>
</feature>
<dbReference type="PANTHER" id="PTHR43124:SF3">
    <property type="entry name" value="CHLORAMPHENICOL EFFLUX PUMP RV0191"/>
    <property type="match status" value="1"/>
</dbReference>
<keyword evidence="4 6" id="KW-1133">Transmembrane helix</keyword>
<feature type="transmembrane region" description="Helical" evidence="6">
    <location>
        <begin position="156"/>
        <end position="179"/>
    </location>
</feature>
<evidence type="ECO:0000256" key="4">
    <source>
        <dbReference type="ARBA" id="ARBA00022989"/>
    </source>
</evidence>
<keyword evidence="3 6" id="KW-0812">Transmembrane</keyword>
<feature type="transmembrane region" description="Helical" evidence="6">
    <location>
        <begin position="272"/>
        <end position="291"/>
    </location>
</feature>
<proteinExistence type="predicted"/>
<feature type="transmembrane region" description="Helical" evidence="6">
    <location>
        <begin position="95"/>
        <end position="117"/>
    </location>
</feature>
<feature type="transmembrane region" description="Helical" evidence="6">
    <location>
        <begin position="297"/>
        <end position="315"/>
    </location>
</feature>
<dbReference type="Gene3D" id="1.20.1250.20">
    <property type="entry name" value="MFS general substrate transporter like domains"/>
    <property type="match status" value="2"/>
</dbReference>
<dbReference type="Pfam" id="PF07690">
    <property type="entry name" value="MFS_1"/>
    <property type="match status" value="1"/>
</dbReference>
<dbReference type="AlphaFoldDB" id="A0A1Y5S2G8"/>
<keyword evidence="2" id="KW-1003">Cell membrane</keyword>
<sequence length="396" mass="41261">MGSSLFWLIIAYSLSQFYRACLAVFAPVLKADIGLNADQVSVALGLWFLTFAAMQIPVGWLLDNGSPRKMATILLVLGGGGGALVFASAQGPWGIYAAMMLIGIGCSPVLMTSFYIFARSAPSHKFGTLAGLVVGLGTLGNLAASVPLSLAMSLIGWRSVCVVLAVVTGLVALALYKFVQDPPALDPSSKISGGGLRDLAKIWPLYPILIMAAVAYAPSAGLRGSWAGGYLSDVYGLDVDGIGRVTFVMALSMIAGALAFGPVERIIRSRKVIVLGGTLIALVFLVLLWIGAGTQSILLTTVLLVGIGFFGSAYGQIMNHGRTLLPVHLTGRGVTLINLFSIGGVGVFQFATARAFAYTSGPDATSAAPYATVFGFFSVVLALGCLVYAFSREQKG</sequence>
<name>A0A1Y5S2G8_9RHOB</name>
<reference evidence="8 9" key="1">
    <citation type="submission" date="2017-03" db="EMBL/GenBank/DDBJ databases">
        <authorList>
            <person name="Afonso C.L."/>
            <person name="Miller P.J."/>
            <person name="Scott M.A."/>
            <person name="Spackman E."/>
            <person name="Goraichik I."/>
            <person name="Dimitrov K.M."/>
            <person name="Suarez D.L."/>
            <person name="Swayne D.E."/>
        </authorList>
    </citation>
    <scope>NUCLEOTIDE SEQUENCE [LARGE SCALE GENOMIC DNA]</scope>
    <source>
        <strain evidence="8 9">CECT 7971</strain>
    </source>
</reference>
<organism evidence="8 9">
    <name type="scientific">Pacificibacter marinus</name>
    <dbReference type="NCBI Taxonomy" id="658057"/>
    <lineage>
        <taxon>Bacteria</taxon>
        <taxon>Pseudomonadati</taxon>
        <taxon>Pseudomonadota</taxon>
        <taxon>Alphaproteobacteria</taxon>
        <taxon>Rhodobacterales</taxon>
        <taxon>Roseobacteraceae</taxon>
        <taxon>Pacificibacter</taxon>
    </lineage>
</organism>
<feature type="transmembrane region" description="Helical" evidence="6">
    <location>
        <begin position="129"/>
        <end position="150"/>
    </location>
</feature>
<dbReference type="OrthoDB" id="272777at2"/>
<dbReference type="InterPro" id="IPR036259">
    <property type="entry name" value="MFS_trans_sf"/>
</dbReference>
<dbReference type="GO" id="GO:0022857">
    <property type="term" value="F:transmembrane transporter activity"/>
    <property type="evidence" value="ECO:0007669"/>
    <property type="project" value="InterPro"/>
</dbReference>
<dbReference type="InterPro" id="IPR050189">
    <property type="entry name" value="MFS_Efflux_Transporters"/>
</dbReference>
<dbReference type="STRING" id="658057.SAMN04488032_108128"/>
<evidence type="ECO:0000313" key="8">
    <source>
        <dbReference type="EMBL" id="SLN31206.1"/>
    </source>
</evidence>
<feature type="transmembrane region" description="Helical" evidence="6">
    <location>
        <begin position="369"/>
        <end position="390"/>
    </location>
</feature>
<dbReference type="InterPro" id="IPR011701">
    <property type="entry name" value="MFS"/>
</dbReference>
<keyword evidence="9" id="KW-1185">Reference proteome</keyword>
<evidence type="ECO:0000259" key="7">
    <source>
        <dbReference type="PROSITE" id="PS50850"/>
    </source>
</evidence>
<feature type="transmembrane region" description="Helical" evidence="6">
    <location>
        <begin position="43"/>
        <end position="62"/>
    </location>
</feature>
<evidence type="ECO:0000256" key="5">
    <source>
        <dbReference type="ARBA" id="ARBA00023136"/>
    </source>
</evidence>
<dbReference type="EMBL" id="FWFW01000003">
    <property type="protein sequence ID" value="SLN31206.1"/>
    <property type="molecule type" value="Genomic_DNA"/>
</dbReference>
<dbReference type="PROSITE" id="PS50850">
    <property type="entry name" value="MFS"/>
    <property type="match status" value="1"/>
</dbReference>
<evidence type="ECO:0000256" key="2">
    <source>
        <dbReference type="ARBA" id="ARBA00022475"/>
    </source>
</evidence>
<evidence type="ECO:0000256" key="6">
    <source>
        <dbReference type="SAM" id="Phobius"/>
    </source>
</evidence>
<feature type="transmembrane region" description="Helical" evidence="6">
    <location>
        <begin position="200"/>
        <end position="221"/>
    </location>
</feature>
<evidence type="ECO:0000256" key="1">
    <source>
        <dbReference type="ARBA" id="ARBA00004651"/>
    </source>
</evidence>
<evidence type="ECO:0000313" key="9">
    <source>
        <dbReference type="Proteomes" id="UP000193307"/>
    </source>
</evidence>
<protein>
    <submittedName>
        <fullName evidence="8">L-galactonate transporter</fullName>
    </submittedName>
</protein>
<gene>
    <name evidence="8" type="primary">yjjL</name>
    <name evidence="8" type="ORF">PAM7971_01180</name>
</gene>
<dbReference type="SUPFAM" id="SSF103473">
    <property type="entry name" value="MFS general substrate transporter"/>
    <property type="match status" value="1"/>
</dbReference>
<feature type="domain" description="Major facilitator superfamily (MFS) profile" evidence="7">
    <location>
        <begin position="4"/>
        <end position="396"/>
    </location>
</feature>
<dbReference type="InterPro" id="IPR020846">
    <property type="entry name" value="MFS_dom"/>
</dbReference>
<feature type="transmembrane region" description="Helical" evidence="6">
    <location>
        <begin position="241"/>
        <end position="260"/>
    </location>
</feature>